<protein>
    <submittedName>
        <fullName evidence="7">Sugar ABC transporter permease</fullName>
    </submittedName>
</protein>
<feature type="transmembrane region" description="Helical" evidence="6">
    <location>
        <begin position="38"/>
        <end position="56"/>
    </location>
</feature>
<keyword evidence="2" id="KW-1003">Cell membrane</keyword>
<dbReference type="Proteomes" id="UP000655208">
    <property type="component" value="Unassembled WGS sequence"/>
</dbReference>
<dbReference type="GO" id="GO:0022857">
    <property type="term" value="F:transmembrane transporter activity"/>
    <property type="evidence" value="ECO:0007669"/>
    <property type="project" value="InterPro"/>
</dbReference>
<dbReference type="AlphaFoldDB" id="A0A917SSE3"/>
<dbReference type="GO" id="GO:0005886">
    <property type="term" value="C:plasma membrane"/>
    <property type="evidence" value="ECO:0007669"/>
    <property type="project" value="UniProtKB-SubCell"/>
</dbReference>
<organism evidence="7 8">
    <name type="scientific">Nakamurella endophytica</name>
    <dbReference type="NCBI Taxonomy" id="1748367"/>
    <lineage>
        <taxon>Bacteria</taxon>
        <taxon>Bacillati</taxon>
        <taxon>Actinomycetota</taxon>
        <taxon>Actinomycetes</taxon>
        <taxon>Nakamurellales</taxon>
        <taxon>Nakamurellaceae</taxon>
        <taxon>Nakamurella</taxon>
    </lineage>
</organism>
<feature type="transmembrane region" description="Helical" evidence="6">
    <location>
        <begin position="162"/>
        <end position="180"/>
    </location>
</feature>
<dbReference type="PANTHER" id="PTHR32196:SF72">
    <property type="entry name" value="RIBOSE IMPORT PERMEASE PROTEIN RBSC"/>
    <property type="match status" value="1"/>
</dbReference>
<feature type="transmembrane region" description="Helical" evidence="6">
    <location>
        <begin position="254"/>
        <end position="273"/>
    </location>
</feature>
<keyword evidence="4 6" id="KW-1133">Transmembrane helix</keyword>
<dbReference type="RefSeq" id="WP_188940522.1">
    <property type="nucleotide sequence ID" value="NZ_BMNA01000002.1"/>
</dbReference>
<feature type="transmembrane region" description="Helical" evidence="6">
    <location>
        <begin position="285"/>
        <end position="302"/>
    </location>
</feature>
<dbReference type="EMBL" id="BMNA01000002">
    <property type="protein sequence ID" value="GGL93308.1"/>
    <property type="molecule type" value="Genomic_DNA"/>
</dbReference>
<comment type="caution">
    <text evidence="7">The sequence shown here is derived from an EMBL/GenBank/DDBJ whole genome shotgun (WGS) entry which is preliminary data.</text>
</comment>
<sequence>MSTVMSGRSRRAKAPDDLDPDIRAVAPQSPLRRLFRETGTWILVLDVFLVLLFGALSDNFVFWSQTNVQALMINGTEALLLALGLAMLLGAGAFDLSVGSNLVLSSVLGALTIKGIAGPPDADGNYHNLGVAILLGAVVCIGTGVVYGIVNGILIAYFDINSLIATLGTMGIGTGAALVITQGGDVTSVPSQLQSEFGLASLWGFLPYPALVAIVAAVVLWWLLRYTRYGIRTLALGSERTSAERAGIRVKRHLVSLAAIAGGLAGLAGFVDISRYGSTAVAGHVQDPLVAITAVVIGGTLIEGGKVSIVGVIWGTVLAIVLQTGLIILGFQSFYQLIAIGVVLIVAVGLDRYRVRRRGDR</sequence>
<feature type="transmembrane region" description="Helical" evidence="6">
    <location>
        <begin position="129"/>
        <end position="150"/>
    </location>
</feature>
<evidence type="ECO:0000313" key="7">
    <source>
        <dbReference type="EMBL" id="GGL93308.1"/>
    </source>
</evidence>
<evidence type="ECO:0000256" key="5">
    <source>
        <dbReference type="ARBA" id="ARBA00023136"/>
    </source>
</evidence>
<keyword evidence="8" id="KW-1185">Reference proteome</keyword>
<feature type="transmembrane region" description="Helical" evidence="6">
    <location>
        <begin position="309"/>
        <end position="328"/>
    </location>
</feature>
<dbReference type="CDD" id="cd06579">
    <property type="entry name" value="TM_PBP1_transp_AraH_like"/>
    <property type="match status" value="1"/>
</dbReference>
<reference evidence="7" key="1">
    <citation type="journal article" date="2014" name="Int. J. Syst. Evol. Microbiol.">
        <title>Complete genome sequence of Corynebacterium casei LMG S-19264T (=DSM 44701T), isolated from a smear-ripened cheese.</title>
        <authorList>
            <consortium name="US DOE Joint Genome Institute (JGI-PGF)"/>
            <person name="Walter F."/>
            <person name="Albersmeier A."/>
            <person name="Kalinowski J."/>
            <person name="Ruckert C."/>
        </authorList>
    </citation>
    <scope>NUCLEOTIDE SEQUENCE</scope>
    <source>
        <strain evidence="7">CGMCC 4.7308</strain>
    </source>
</reference>
<evidence type="ECO:0000313" key="8">
    <source>
        <dbReference type="Proteomes" id="UP000655208"/>
    </source>
</evidence>
<keyword evidence="3 6" id="KW-0812">Transmembrane</keyword>
<reference evidence="7" key="2">
    <citation type="submission" date="2020-09" db="EMBL/GenBank/DDBJ databases">
        <authorList>
            <person name="Sun Q."/>
            <person name="Zhou Y."/>
        </authorList>
    </citation>
    <scope>NUCLEOTIDE SEQUENCE</scope>
    <source>
        <strain evidence="7">CGMCC 4.7308</strain>
    </source>
</reference>
<dbReference type="Pfam" id="PF02653">
    <property type="entry name" value="BPD_transp_2"/>
    <property type="match status" value="1"/>
</dbReference>
<evidence type="ECO:0000256" key="1">
    <source>
        <dbReference type="ARBA" id="ARBA00004651"/>
    </source>
</evidence>
<keyword evidence="5 6" id="KW-0472">Membrane</keyword>
<feature type="transmembrane region" description="Helical" evidence="6">
    <location>
        <begin position="200"/>
        <end position="224"/>
    </location>
</feature>
<gene>
    <name evidence="7" type="primary">rbsC</name>
    <name evidence="7" type="ORF">GCM10011594_11460</name>
</gene>
<feature type="transmembrane region" description="Helical" evidence="6">
    <location>
        <begin position="334"/>
        <end position="353"/>
    </location>
</feature>
<name>A0A917SSE3_9ACTN</name>
<evidence type="ECO:0000256" key="4">
    <source>
        <dbReference type="ARBA" id="ARBA00022989"/>
    </source>
</evidence>
<proteinExistence type="predicted"/>
<comment type="subcellular location">
    <subcellularLocation>
        <location evidence="1">Cell membrane</location>
        <topology evidence="1">Multi-pass membrane protein</topology>
    </subcellularLocation>
</comment>
<evidence type="ECO:0000256" key="2">
    <source>
        <dbReference type="ARBA" id="ARBA00022475"/>
    </source>
</evidence>
<dbReference type="InterPro" id="IPR001851">
    <property type="entry name" value="ABC_transp_permease"/>
</dbReference>
<evidence type="ECO:0000256" key="3">
    <source>
        <dbReference type="ARBA" id="ARBA00022692"/>
    </source>
</evidence>
<accession>A0A917SSE3</accession>
<dbReference type="PANTHER" id="PTHR32196">
    <property type="entry name" value="ABC TRANSPORTER PERMEASE PROTEIN YPHD-RELATED-RELATED"/>
    <property type="match status" value="1"/>
</dbReference>
<evidence type="ECO:0000256" key="6">
    <source>
        <dbReference type="SAM" id="Phobius"/>
    </source>
</evidence>
<feature type="transmembrane region" description="Helical" evidence="6">
    <location>
        <begin position="68"/>
        <end position="91"/>
    </location>
</feature>
<feature type="transmembrane region" description="Helical" evidence="6">
    <location>
        <begin position="98"/>
        <end position="117"/>
    </location>
</feature>